<name>A0A370K4X8_9GAMM</name>
<dbReference type="Proteomes" id="UP000254711">
    <property type="component" value="Unassembled WGS sequence"/>
</dbReference>
<protein>
    <submittedName>
        <fullName evidence="2">Uncharacterized protein</fullName>
    </submittedName>
</protein>
<dbReference type="RefSeq" id="WP_114826011.1">
    <property type="nucleotide sequence ID" value="NZ_QQSY01000004.1"/>
</dbReference>
<dbReference type="EMBL" id="QQSY01000004">
    <property type="protein sequence ID" value="RDI97694.1"/>
    <property type="molecule type" value="Genomic_DNA"/>
</dbReference>
<feature type="compositionally biased region" description="Basic and acidic residues" evidence="1">
    <location>
        <begin position="1"/>
        <end position="10"/>
    </location>
</feature>
<dbReference type="AlphaFoldDB" id="A0A370K4X8"/>
<evidence type="ECO:0000313" key="3">
    <source>
        <dbReference type="Proteomes" id="UP000254711"/>
    </source>
</evidence>
<comment type="caution">
    <text evidence="2">The sequence shown here is derived from an EMBL/GenBank/DDBJ whole genome shotgun (WGS) entry which is preliminary data.</text>
</comment>
<reference evidence="2 3" key="1">
    <citation type="submission" date="2018-07" db="EMBL/GenBank/DDBJ databases">
        <title>Dyella solisilvae sp. nov., isolated from the pine and broad-leaved mixed forest soil.</title>
        <authorList>
            <person name="Gao Z."/>
            <person name="Qiu L."/>
        </authorList>
    </citation>
    <scope>NUCLEOTIDE SEQUENCE [LARGE SCALE GENOMIC DNA]</scope>
    <source>
        <strain evidence="2 3">DHG54</strain>
    </source>
</reference>
<keyword evidence="3" id="KW-1185">Reference proteome</keyword>
<gene>
    <name evidence="2" type="ORF">DVT68_15540</name>
</gene>
<feature type="region of interest" description="Disordered" evidence="1">
    <location>
        <begin position="1"/>
        <end position="25"/>
    </location>
</feature>
<sequence length="87" mass="9903">MAARDRESNRDAMPGTASLVDGLRAGGFDPKVLWCREGDRELGRREPFDGLDVKRELAAVDRKTRLVRAKRVPWYRPGAQPPEDEIR</sequence>
<organism evidence="2 3">
    <name type="scientific">Dyella solisilvae</name>
    <dbReference type="NCBI Taxonomy" id="1920168"/>
    <lineage>
        <taxon>Bacteria</taxon>
        <taxon>Pseudomonadati</taxon>
        <taxon>Pseudomonadota</taxon>
        <taxon>Gammaproteobacteria</taxon>
        <taxon>Lysobacterales</taxon>
        <taxon>Rhodanobacteraceae</taxon>
        <taxon>Dyella</taxon>
    </lineage>
</organism>
<evidence type="ECO:0000313" key="2">
    <source>
        <dbReference type="EMBL" id="RDI97694.1"/>
    </source>
</evidence>
<accession>A0A370K4X8</accession>
<evidence type="ECO:0000256" key="1">
    <source>
        <dbReference type="SAM" id="MobiDB-lite"/>
    </source>
</evidence>
<proteinExistence type="predicted"/>